<organism evidence="1 2">
    <name type="scientific">Prescottella agglutinans</name>
    <dbReference type="NCBI Taxonomy" id="1644129"/>
    <lineage>
        <taxon>Bacteria</taxon>
        <taxon>Bacillati</taxon>
        <taxon>Actinomycetota</taxon>
        <taxon>Actinomycetes</taxon>
        <taxon>Mycobacteriales</taxon>
        <taxon>Nocardiaceae</taxon>
        <taxon>Prescottella</taxon>
    </lineage>
</organism>
<gene>
    <name evidence="1" type="ORF">M2280_004528</name>
</gene>
<comment type="caution">
    <text evidence="1">The sequence shown here is derived from an EMBL/GenBank/DDBJ whole genome shotgun (WGS) entry which is preliminary data.</text>
</comment>
<evidence type="ECO:0000313" key="2">
    <source>
        <dbReference type="Proteomes" id="UP001160334"/>
    </source>
</evidence>
<accession>A0ABT6MGC7</accession>
<sequence>MTNTTRTGDLLTLARLQASRRLNGLAKNAHRFEPEQLTLLASLLDEFARKSRKIRTQENTHD</sequence>
<dbReference type="EMBL" id="JARXVC010000013">
    <property type="protein sequence ID" value="MDH6283285.1"/>
    <property type="molecule type" value="Genomic_DNA"/>
</dbReference>
<protein>
    <submittedName>
        <fullName evidence="1">Uncharacterized protein</fullName>
    </submittedName>
</protein>
<keyword evidence="2" id="KW-1185">Reference proteome</keyword>
<dbReference type="Proteomes" id="UP001160334">
    <property type="component" value="Unassembled WGS sequence"/>
</dbReference>
<evidence type="ECO:0000313" key="1">
    <source>
        <dbReference type="EMBL" id="MDH6283285.1"/>
    </source>
</evidence>
<proteinExistence type="predicted"/>
<name>A0ABT6MGC7_9NOCA</name>
<reference evidence="1 2" key="1">
    <citation type="submission" date="2023-04" db="EMBL/GenBank/DDBJ databases">
        <title>Forest soil microbial communities from Buena Vista Peninsula, Colon Province, Panama.</title>
        <authorList>
            <person name="Bouskill N."/>
        </authorList>
    </citation>
    <scope>NUCLEOTIDE SEQUENCE [LARGE SCALE GENOMIC DNA]</scope>
    <source>
        <strain evidence="1 2">CFH S0262</strain>
    </source>
</reference>
<dbReference type="RefSeq" id="WP_280762559.1">
    <property type="nucleotide sequence ID" value="NZ_JARXVC010000013.1"/>
</dbReference>